<accession>A0A1C7MPY2</accession>
<reference evidence="2 3" key="1">
    <citation type="submission" date="2016-03" db="EMBL/GenBank/DDBJ databases">
        <title>Whole genome sequencing of Grifola frondosa 9006-11.</title>
        <authorList>
            <person name="Min B."/>
            <person name="Park H."/>
            <person name="Kim J.-G."/>
            <person name="Cho H."/>
            <person name="Oh Y.-L."/>
            <person name="Kong W.-S."/>
            <person name="Choi I.-G."/>
        </authorList>
    </citation>
    <scope>NUCLEOTIDE SEQUENCE [LARGE SCALE GENOMIC DNA]</scope>
    <source>
        <strain evidence="2 3">9006-11</strain>
    </source>
</reference>
<dbReference type="EMBL" id="LUGG01000002">
    <property type="protein sequence ID" value="OBZ78509.1"/>
    <property type="molecule type" value="Genomic_DNA"/>
</dbReference>
<keyword evidence="3" id="KW-1185">Reference proteome</keyword>
<evidence type="ECO:0000313" key="2">
    <source>
        <dbReference type="EMBL" id="OBZ78509.1"/>
    </source>
</evidence>
<dbReference type="OMA" id="TTTHIEY"/>
<name>A0A1C7MPY2_GRIFR</name>
<dbReference type="OrthoDB" id="2801586at2759"/>
<evidence type="ECO:0000313" key="3">
    <source>
        <dbReference type="Proteomes" id="UP000092993"/>
    </source>
</evidence>
<gene>
    <name evidence="2" type="ORF">A0H81_02121</name>
</gene>
<dbReference type="Proteomes" id="UP000092993">
    <property type="component" value="Unassembled WGS sequence"/>
</dbReference>
<evidence type="ECO:0000256" key="1">
    <source>
        <dbReference type="SAM" id="MobiDB-lite"/>
    </source>
</evidence>
<feature type="compositionally biased region" description="Polar residues" evidence="1">
    <location>
        <begin position="264"/>
        <end position="275"/>
    </location>
</feature>
<feature type="region of interest" description="Disordered" evidence="1">
    <location>
        <begin position="192"/>
        <end position="215"/>
    </location>
</feature>
<sequence length="301" mass="31007">MLSGPTLPAELRIYSPRNDTPLPDNTIAFVVAKAHAPANGTILLDALSIYPFPGDPNSDDYQDAIPDMPYPFAYGLGSIQAKHEVLADGVSKGFMVDLSEHVRDSPKPSSVQCIYDGMTPHWLNVPTPNPNTNIHFLGVCSGLYGDGRLTINLENIVFNTGAAPPAIGGGGPPPAPGTPGAKRRKFNAFASSADANVSSPSSSQASSSSSLASSSSASETINSASETISSASEAINGIAQGTTSRTSIRIPARTSPAPSGAITRLQSSNDDSVINVSFEGSGDGHGVDLSVKAKGKRKASN</sequence>
<dbReference type="AlphaFoldDB" id="A0A1C7MPY2"/>
<proteinExistence type="predicted"/>
<comment type="caution">
    <text evidence="2">The sequence shown here is derived from an EMBL/GenBank/DDBJ whole genome shotgun (WGS) entry which is preliminary data.</text>
</comment>
<organism evidence="2 3">
    <name type="scientific">Grifola frondosa</name>
    <name type="common">Maitake</name>
    <name type="synonym">Polyporus frondosus</name>
    <dbReference type="NCBI Taxonomy" id="5627"/>
    <lineage>
        <taxon>Eukaryota</taxon>
        <taxon>Fungi</taxon>
        <taxon>Dikarya</taxon>
        <taxon>Basidiomycota</taxon>
        <taxon>Agaricomycotina</taxon>
        <taxon>Agaricomycetes</taxon>
        <taxon>Polyporales</taxon>
        <taxon>Grifolaceae</taxon>
        <taxon>Grifola</taxon>
    </lineage>
</organism>
<protein>
    <submittedName>
        <fullName evidence="2">Uncharacterized protein</fullName>
    </submittedName>
</protein>
<feature type="region of interest" description="Disordered" evidence="1">
    <location>
        <begin position="240"/>
        <end position="301"/>
    </location>
</feature>